<dbReference type="InterPro" id="IPR045132">
    <property type="entry name" value="UBE4"/>
</dbReference>
<keyword evidence="8" id="KW-0808">Transferase</keyword>
<evidence type="ECO:0000313" key="12">
    <source>
        <dbReference type="EMBL" id="PJF16742.1"/>
    </source>
</evidence>
<dbReference type="InterPro" id="IPR003613">
    <property type="entry name" value="Ubox_domain"/>
</dbReference>
<evidence type="ECO:0000256" key="4">
    <source>
        <dbReference type="ARBA" id="ARBA00004906"/>
    </source>
</evidence>
<keyword evidence="13" id="KW-1185">Reference proteome</keyword>
<comment type="similarity">
    <text evidence="5">Belongs to the ubiquitin conjugation factor E4 family.</text>
</comment>
<dbReference type="EC" id="2.3.2.27" evidence="6"/>
<dbReference type="AlphaFoldDB" id="A0A2H9TG34"/>
<evidence type="ECO:0000256" key="3">
    <source>
        <dbReference type="ARBA" id="ARBA00004496"/>
    </source>
</evidence>
<comment type="pathway">
    <text evidence="4">Protein modification; protein ubiquitination.</text>
</comment>
<dbReference type="Pfam" id="PF10408">
    <property type="entry name" value="Ufd2P_core"/>
    <property type="match status" value="1"/>
</dbReference>
<dbReference type="GO" id="GO:0005737">
    <property type="term" value="C:cytoplasm"/>
    <property type="evidence" value="ECO:0007669"/>
    <property type="project" value="UniProtKB-SubCell"/>
</dbReference>
<comment type="subcellular location">
    <subcellularLocation>
        <location evidence="3">Cytoplasm</location>
    </subcellularLocation>
    <subcellularLocation>
        <location evidence="2">Nucleus</location>
    </subcellularLocation>
</comment>
<dbReference type="GO" id="GO:0005634">
    <property type="term" value="C:nucleus"/>
    <property type="evidence" value="ECO:0007669"/>
    <property type="project" value="UniProtKB-SubCell"/>
</dbReference>
<dbReference type="OrthoDB" id="20295at2759"/>
<keyword evidence="7" id="KW-0963">Cytoplasm</keyword>
<evidence type="ECO:0000313" key="13">
    <source>
        <dbReference type="Proteomes" id="UP000240830"/>
    </source>
</evidence>
<evidence type="ECO:0000256" key="8">
    <source>
        <dbReference type="ARBA" id="ARBA00022679"/>
    </source>
</evidence>
<keyword evidence="9" id="KW-0833">Ubl conjugation pathway</keyword>
<evidence type="ECO:0000259" key="11">
    <source>
        <dbReference type="PROSITE" id="PS51698"/>
    </source>
</evidence>
<dbReference type="STRING" id="1246581.A0A2H9TG34"/>
<evidence type="ECO:0000256" key="2">
    <source>
        <dbReference type="ARBA" id="ARBA00004123"/>
    </source>
</evidence>
<dbReference type="InterPro" id="IPR019474">
    <property type="entry name" value="Ub_conjug_fac_E4_core"/>
</dbReference>
<dbReference type="GO" id="GO:0036503">
    <property type="term" value="P:ERAD pathway"/>
    <property type="evidence" value="ECO:0007669"/>
    <property type="project" value="InterPro"/>
</dbReference>
<evidence type="ECO:0000256" key="6">
    <source>
        <dbReference type="ARBA" id="ARBA00012483"/>
    </source>
</evidence>
<dbReference type="EMBL" id="MTSL01000208">
    <property type="protein sequence ID" value="PJF16742.1"/>
    <property type="molecule type" value="Genomic_DNA"/>
</dbReference>
<dbReference type="PROSITE" id="PS51698">
    <property type="entry name" value="U_BOX"/>
    <property type="match status" value="1"/>
</dbReference>
<keyword evidence="10" id="KW-0539">Nucleus</keyword>
<dbReference type="SUPFAM" id="SSF57850">
    <property type="entry name" value="RING/U-box"/>
    <property type="match status" value="1"/>
</dbReference>
<dbReference type="Pfam" id="PF04564">
    <property type="entry name" value="U-box"/>
    <property type="match status" value="1"/>
</dbReference>
<evidence type="ECO:0000256" key="9">
    <source>
        <dbReference type="ARBA" id="ARBA00022786"/>
    </source>
</evidence>
<dbReference type="SMART" id="SM00504">
    <property type="entry name" value="Ubox"/>
    <property type="match status" value="1"/>
</dbReference>
<feature type="domain" description="U-box" evidence="11">
    <location>
        <begin position="781"/>
        <end position="852"/>
    </location>
</feature>
<protein>
    <recommendedName>
        <fullName evidence="6">RING-type E3 ubiquitin transferase</fullName>
        <ecNumber evidence="6">2.3.2.27</ecNumber>
    </recommendedName>
</protein>
<gene>
    <name evidence="12" type="ORF">PSACC_03438</name>
</gene>
<dbReference type="GO" id="GO:0000209">
    <property type="term" value="P:protein polyubiquitination"/>
    <property type="evidence" value="ECO:0007669"/>
    <property type="project" value="TreeGrafter"/>
</dbReference>
<dbReference type="GO" id="GO:0034450">
    <property type="term" value="F:ubiquitin-ubiquitin ligase activity"/>
    <property type="evidence" value="ECO:0007669"/>
    <property type="project" value="InterPro"/>
</dbReference>
<proteinExistence type="inferred from homology"/>
<name>A0A2H9TG34_9FUNG</name>
<comment type="catalytic activity">
    <reaction evidence="1">
        <text>S-ubiquitinyl-[E2 ubiquitin-conjugating enzyme]-L-cysteine + [acceptor protein]-L-lysine = [E2 ubiquitin-conjugating enzyme]-L-cysteine + N(6)-ubiquitinyl-[acceptor protein]-L-lysine.</text>
        <dbReference type="EC" id="2.3.2.27"/>
    </reaction>
</comment>
<dbReference type="GO" id="GO:0000151">
    <property type="term" value="C:ubiquitin ligase complex"/>
    <property type="evidence" value="ECO:0007669"/>
    <property type="project" value="InterPro"/>
</dbReference>
<dbReference type="PANTHER" id="PTHR13931:SF2">
    <property type="entry name" value="UBIQUITIN CONJUGATION FACTOR E4 B"/>
    <property type="match status" value="1"/>
</dbReference>
<organism evidence="12 13">
    <name type="scientific">Paramicrosporidium saccamoebae</name>
    <dbReference type="NCBI Taxonomy" id="1246581"/>
    <lineage>
        <taxon>Eukaryota</taxon>
        <taxon>Fungi</taxon>
        <taxon>Fungi incertae sedis</taxon>
        <taxon>Cryptomycota</taxon>
        <taxon>Cryptomycota incertae sedis</taxon>
        <taxon>Paramicrosporidium</taxon>
    </lineage>
</organism>
<dbReference type="InterPro" id="IPR013083">
    <property type="entry name" value="Znf_RING/FYVE/PHD"/>
</dbReference>
<sequence length="852" mass="97588">MDKLSSWTPKEGLVVEYLIGCFNRIERSGQNDRLATELKYLLVSYMGLVSTMPTMFSQPAMAEEYGARILVPMLTGIDRSGELLSPKLLGELVGRFSDDGEQMADLFEPVLLGIVASMQKEGLLGRFISGMDALYILLQHAEVRKLLVASDSWKANCDALNLGGYTILGGVLSVGVDPIELGPLLELLPNRETLYVPQVESAFYSMRTALNLHFGKTHQLLYSLIKSGERESVLDWLGWLAARNNDRLKMHVDPKTVTPDRVLANCYAVLLKFCEPFLSPSSPKISMIDGDYYCRSSRINVSEATKNHATNDEYKEYIQQADTTNYAPNFVTECFFLTVQYFRLGPIRMMNEYMDLLRNLREAQQALDSFERSQAEGSTNPMNNLAIKNAKAQIQKMKDSKLALDVYLLDPTLMENGFSFVTFIVRWMLTLLPDELTSTPPVKFAMLPEFLVESVGEFSLFISRFHPQFWLDKQLDILLKFMVTLLDRPTYVKNPYLRSKFVDFLYGFTDPRLEHYFDLYPMVVDQLAGKLMRFYIEVESTGASSSFYDKFNIRYNISKIFKTCWGHPSHRSRIIACSQDNELFIRFVNLLVNDVTFLLDESISKLADIHSKQNELSTWSNRPPNERQEVENGLRTLERQCESYLQLATSTLDMLEYFTSEILDPFVRPEVVDRLAAMLCHNILQMVGPKCTNLKVQTPEKYHWEPRVVLRLLVGSLLNMSRRETFLQAVARDTRSFSVETFSRATAILRRHSIRTPSDIARLERIATRVAAIAEQAEEMEVPDEFLDPLMFTVMREPVRLPTSNMVVDRSTIVAHLLNDPTDPFNRKPLTLEETVPEKELADRIAQFLKRD</sequence>
<dbReference type="Gene3D" id="3.30.40.10">
    <property type="entry name" value="Zinc/RING finger domain, C3HC4 (zinc finger)"/>
    <property type="match status" value="1"/>
</dbReference>
<evidence type="ECO:0000256" key="1">
    <source>
        <dbReference type="ARBA" id="ARBA00000900"/>
    </source>
</evidence>
<dbReference type="FunFam" id="3.30.40.10:FF:000055">
    <property type="entry name" value="Ubiquitin conjugation factor e4 a"/>
    <property type="match status" value="1"/>
</dbReference>
<evidence type="ECO:0000256" key="7">
    <source>
        <dbReference type="ARBA" id="ARBA00022490"/>
    </source>
</evidence>
<evidence type="ECO:0000256" key="10">
    <source>
        <dbReference type="ARBA" id="ARBA00023242"/>
    </source>
</evidence>
<dbReference type="PANTHER" id="PTHR13931">
    <property type="entry name" value="UBIQUITINATION FACTOR E4"/>
    <property type="match status" value="1"/>
</dbReference>
<evidence type="ECO:0000256" key="5">
    <source>
        <dbReference type="ARBA" id="ARBA00007434"/>
    </source>
</evidence>
<accession>A0A2H9TG34</accession>
<reference evidence="12 13" key="1">
    <citation type="submission" date="2016-10" db="EMBL/GenBank/DDBJ databases">
        <title>The genome of Paramicrosporidium saccamoebae is the missing link in understanding Cryptomycota and Microsporidia evolution.</title>
        <authorList>
            <person name="Quandt C.A."/>
            <person name="Beaudet D."/>
            <person name="Corsaro D."/>
            <person name="Michel R."/>
            <person name="Corradi N."/>
            <person name="James T."/>
        </authorList>
    </citation>
    <scope>NUCLEOTIDE SEQUENCE [LARGE SCALE GENOMIC DNA]</scope>
    <source>
        <strain evidence="12 13">KSL3</strain>
    </source>
</reference>
<comment type="caution">
    <text evidence="12">The sequence shown here is derived from an EMBL/GenBank/DDBJ whole genome shotgun (WGS) entry which is preliminary data.</text>
</comment>
<dbReference type="GO" id="GO:0006511">
    <property type="term" value="P:ubiquitin-dependent protein catabolic process"/>
    <property type="evidence" value="ECO:0007669"/>
    <property type="project" value="InterPro"/>
</dbReference>
<dbReference type="Proteomes" id="UP000240830">
    <property type="component" value="Unassembled WGS sequence"/>
</dbReference>
<dbReference type="UniPathway" id="UPA00143"/>